<gene>
    <name evidence="6" type="ORF">QE152_g10132</name>
</gene>
<dbReference type="InterPro" id="IPR050271">
    <property type="entry name" value="UDP-glycosyltransferase"/>
</dbReference>
<dbReference type="PANTHER" id="PTHR48043:SF159">
    <property type="entry name" value="EG:EG0003.4 PROTEIN-RELATED"/>
    <property type="match status" value="1"/>
</dbReference>
<keyword evidence="2" id="KW-0328">Glycosyltransferase</keyword>
<keyword evidence="5" id="KW-0732">Signal</keyword>
<feature type="chain" id="PRO_5043351477" evidence="5">
    <location>
        <begin position="17"/>
        <end position="507"/>
    </location>
</feature>
<sequence length="507" mass="58458">MKLFILTLLLKYTVQCANILFVGMYPSLNHQSYFQPIWKELSLKGHQVVALTPNPIGDPSLTNLTEIDLSEAYHIEGLKAFPTLISKDLSSKDGFNRIFELMEKIVIKELLNPEVKSLIADKRRIFDVVIVEVHYPALFAFSARFKCPLITISSFGTLLNGHDAMGNPTHPALYPDLFYHKKHNLTFWERLEVTYYGFWFRYFYKYDVLSRADIIAKNFFGIDTPYIGDIEKNISILLLNVNPVFYTPRPNVPGLVHLGHIYIKSDREISKDLKKELDDAKEGVIYLSLGTALKSTNLSLQQRNIILRDLSELPYKILWKWEADHLPGQPENFIIRKWVPQQAILAHRNIKAFITHGSLRSIEEAIINHVPMIGMPFSADQPFNVAEVVRSGIGLSINPNKLRKGQLRRAVLEVAENRKYHETVEKISKILTDDAMSGVERAVWWIEYVIRHKGAYHLRSPVLDLPTYQYYLLDVISFTFTGFMIIIVVTYRIIRIIVRGTIKVKKQ</sequence>
<feature type="signal peptide" evidence="5">
    <location>
        <begin position="1"/>
        <end position="16"/>
    </location>
</feature>
<keyword evidence="3 6" id="KW-0808">Transferase</keyword>
<evidence type="ECO:0000256" key="4">
    <source>
        <dbReference type="SAM" id="Phobius"/>
    </source>
</evidence>
<evidence type="ECO:0000313" key="6">
    <source>
        <dbReference type="EMBL" id="KAK9738105.1"/>
    </source>
</evidence>
<protein>
    <submittedName>
        <fullName evidence="6">UDP-glucoronosyl and UDP-glucosyl transferase</fullName>
    </submittedName>
</protein>
<dbReference type="Pfam" id="PF00201">
    <property type="entry name" value="UDPGT"/>
    <property type="match status" value="1"/>
</dbReference>
<evidence type="ECO:0000256" key="1">
    <source>
        <dbReference type="ARBA" id="ARBA00009995"/>
    </source>
</evidence>
<feature type="transmembrane region" description="Helical" evidence="4">
    <location>
        <begin position="470"/>
        <end position="494"/>
    </location>
</feature>
<dbReference type="AlphaFoldDB" id="A0AAW1LSC9"/>
<evidence type="ECO:0000256" key="2">
    <source>
        <dbReference type="ARBA" id="ARBA00022676"/>
    </source>
</evidence>
<keyword evidence="4" id="KW-0812">Transmembrane</keyword>
<reference evidence="6 7" key="1">
    <citation type="journal article" date="2024" name="BMC Genomics">
        <title>De novo assembly and annotation of Popillia japonica's genome with initial clues to its potential as an invasive pest.</title>
        <authorList>
            <person name="Cucini C."/>
            <person name="Boschi S."/>
            <person name="Funari R."/>
            <person name="Cardaioli E."/>
            <person name="Iannotti N."/>
            <person name="Marturano G."/>
            <person name="Paoli F."/>
            <person name="Bruttini M."/>
            <person name="Carapelli A."/>
            <person name="Frati F."/>
            <person name="Nardi F."/>
        </authorList>
    </citation>
    <scope>NUCLEOTIDE SEQUENCE [LARGE SCALE GENOMIC DNA]</scope>
    <source>
        <strain evidence="6">DMR45628</strain>
    </source>
</reference>
<accession>A0AAW1LSC9</accession>
<name>A0AAW1LSC9_POPJA</name>
<organism evidence="6 7">
    <name type="scientific">Popillia japonica</name>
    <name type="common">Japanese beetle</name>
    <dbReference type="NCBI Taxonomy" id="7064"/>
    <lineage>
        <taxon>Eukaryota</taxon>
        <taxon>Metazoa</taxon>
        <taxon>Ecdysozoa</taxon>
        <taxon>Arthropoda</taxon>
        <taxon>Hexapoda</taxon>
        <taxon>Insecta</taxon>
        <taxon>Pterygota</taxon>
        <taxon>Neoptera</taxon>
        <taxon>Endopterygota</taxon>
        <taxon>Coleoptera</taxon>
        <taxon>Polyphaga</taxon>
        <taxon>Scarabaeiformia</taxon>
        <taxon>Scarabaeidae</taxon>
        <taxon>Rutelinae</taxon>
        <taxon>Popillia</taxon>
    </lineage>
</organism>
<evidence type="ECO:0000256" key="5">
    <source>
        <dbReference type="SAM" id="SignalP"/>
    </source>
</evidence>
<comment type="caution">
    <text evidence="6">The sequence shown here is derived from an EMBL/GenBank/DDBJ whole genome shotgun (WGS) entry which is preliminary data.</text>
</comment>
<comment type="similarity">
    <text evidence="1">Belongs to the UDP-glycosyltransferase family.</text>
</comment>
<dbReference type="InterPro" id="IPR002213">
    <property type="entry name" value="UDP_glucos_trans"/>
</dbReference>
<proteinExistence type="inferred from homology"/>
<dbReference type="SUPFAM" id="SSF53756">
    <property type="entry name" value="UDP-Glycosyltransferase/glycogen phosphorylase"/>
    <property type="match status" value="1"/>
</dbReference>
<dbReference type="FunFam" id="3.40.50.2000:FF:000050">
    <property type="entry name" value="UDP-glucuronosyltransferase"/>
    <property type="match status" value="1"/>
</dbReference>
<dbReference type="EMBL" id="JASPKY010000090">
    <property type="protein sequence ID" value="KAK9738105.1"/>
    <property type="molecule type" value="Genomic_DNA"/>
</dbReference>
<dbReference type="Proteomes" id="UP001458880">
    <property type="component" value="Unassembled WGS sequence"/>
</dbReference>
<dbReference type="Gene3D" id="3.40.50.2000">
    <property type="entry name" value="Glycogen Phosphorylase B"/>
    <property type="match status" value="1"/>
</dbReference>
<evidence type="ECO:0000313" key="7">
    <source>
        <dbReference type="Proteomes" id="UP001458880"/>
    </source>
</evidence>
<keyword evidence="4" id="KW-1133">Transmembrane helix</keyword>
<dbReference type="GO" id="GO:0008194">
    <property type="term" value="F:UDP-glycosyltransferase activity"/>
    <property type="evidence" value="ECO:0007669"/>
    <property type="project" value="InterPro"/>
</dbReference>
<keyword evidence="7" id="KW-1185">Reference proteome</keyword>
<evidence type="ECO:0000256" key="3">
    <source>
        <dbReference type="ARBA" id="ARBA00022679"/>
    </source>
</evidence>
<dbReference type="PANTHER" id="PTHR48043">
    <property type="entry name" value="EG:EG0003.4 PROTEIN-RELATED"/>
    <property type="match status" value="1"/>
</dbReference>
<keyword evidence="4" id="KW-0472">Membrane</keyword>
<dbReference type="CDD" id="cd03784">
    <property type="entry name" value="GT1_Gtf-like"/>
    <property type="match status" value="1"/>
</dbReference>